<accession>A0AAD5KZ33</accession>
<dbReference type="AlphaFoldDB" id="A0AAD5KZ33"/>
<protein>
    <submittedName>
        <fullName evidence="1">Uncharacterized protein</fullName>
    </submittedName>
</protein>
<comment type="caution">
    <text evidence="1">The sequence shown here is derived from an EMBL/GenBank/DDBJ whole genome shotgun (WGS) entry which is preliminary data.</text>
</comment>
<dbReference type="EMBL" id="WJBH02000003">
    <property type="protein sequence ID" value="KAI9561892.1"/>
    <property type="molecule type" value="Genomic_DNA"/>
</dbReference>
<organism evidence="1 2">
    <name type="scientific">Daphnia sinensis</name>
    <dbReference type="NCBI Taxonomy" id="1820382"/>
    <lineage>
        <taxon>Eukaryota</taxon>
        <taxon>Metazoa</taxon>
        <taxon>Ecdysozoa</taxon>
        <taxon>Arthropoda</taxon>
        <taxon>Crustacea</taxon>
        <taxon>Branchiopoda</taxon>
        <taxon>Diplostraca</taxon>
        <taxon>Cladocera</taxon>
        <taxon>Anomopoda</taxon>
        <taxon>Daphniidae</taxon>
        <taxon>Daphnia</taxon>
        <taxon>Daphnia similis group</taxon>
    </lineage>
</organism>
<keyword evidence="2" id="KW-1185">Reference proteome</keyword>
<dbReference type="Proteomes" id="UP000820818">
    <property type="component" value="Linkage Group LG3"/>
</dbReference>
<gene>
    <name evidence="1" type="ORF">GHT06_012854</name>
</gene>
<evidence type="ECO:0000313" key="1">
    <source>
        <dbReference type="EMBL" id="KAI9561892.1"/>
    </source>
</evidence>
<evidence type="ECO:0000313" key="2">
    <source>
        <dbReference type="Proteomes" id="UP000820818"/>
    </source>
</evidence>
<dbReference type="PROSITE" id="PS51257">
    <property type="entry name" value="PROKAR_LIPOPROTEIN"/>
    <property type="match status" value="1"/>
</dbReference>
<name>A0AAD5KZ33_9CRUS</name>
<reference evidence="1 2" key="1">
    <citation type="submission" date="2022-05" db="EMBL/GenBank/DDBJ databases">
        <title>A multi-omics perspective on studying reproductive biology in Daphnia sinensis.</title>
        <authorList>
            <person name="Jia J."/>
        </authorList>
    </citation>
    <scope>NUCLEOTIDE SEQUENCE [LARGE SCALE GENOMIC DNA]</scope>
    <source>
        <strain evidence="1 2">WSL</strain>
    </source>
</reference>
<sequence>MDGKEQQQPQQSTSFVQLSLSFSCRTIIDDGPSRGPFVIGTHLAVGGLLFSLVR</sequence>
<proteinExistence type="predicted"/>